<dbReference type="PANTHER" id="PTHR31690:SF4">
    <property type="entry name" value="FUCOSE MUTAROTASE"/>
    <property type="match status" value="1"/>
</dbReference>
<dbReference type="EMBL" id="LT575490">
    <property type="protein sequence ID" value="SAY43817.1"/>
    <property type="molecule type" value="Genomic_DNA"/>
</dbReference>
<comment type="catalytic activity">
    <reaction evidence="3">
        <text>alpha-L-fucose = beta-L-fucose</text>
        <dbReference type="Rhea" id="RHEA:25580"/>
        <dbReference type="ChEBI" id="CHEBI:42548"/>
        <dbReference type="ChEBI" id="CHEBI:42589"/>
        <dbReference type="EC" id="5.1.3.29"/>
    </reaction>
</comment>
<dbReference type="SUPFAM" id="SSF102546">
    <property type="entry name" value="RbsD-like"/>
    <property type="match status" value="1"/>
</dbReference>
<dbReference type="GO" id="GO:0042806">
    <property type="term" value="F:fucose binding"/>
    <property type="evidence" value="ECO:0007669"/>
    <property type="project" value="TreeGrafter"/>
</dbReference>
<comment type="catalytic activity">
    <reaction evidence="1">
        <text>beta-D-ribopyranose = beta-D-ribofuranose</text>
        <dbReference type="Rhea" id="RHEA:25432"/>
        <dbReference type="ChEBI" id="CHEBI:27476"/>
        <dbReference type="ChEBI" id="CHEBI:47002"/>
        <dbReference type="EC" id="5.4.99.62"/>
    </reaction>
</comment>
<reference evidence="4" key="1">
    <citation type="submission" date="2016-05" db="EMBL/GenBank/DDBJ databases">
        <authorList>
            <person name="Cock P.J.A."/>
            <person name="Cock P.J.A."/>
        </authorList>
    </citation>
    <scope>NUCLEOTIDE SEQUENCE</scope>
    <source>
        <strain evidence="4">PWN146_assembly</strain>
    </source>
</reference>
<keyword evidence="2" id="KW-0413">Isomerase</keyword>
<dbReference type="GO" id="GO:0036373">
    <property type="term" value="F:L-fucose mutarotase activity"/>
    <property type="evidence" value="ECO:0007669"/>
    <property type="project" value="UniProtKB-EC"/>
</dbReference>
<dbReference type="Gene3D" id="3.40.1650.10">
    <property type="entry name" value="RbsD-like domain"/>
    <property type="match status" value="1"/>
</dbReference>
<evidence type="ECO:0000313" key="4">
    <source>
        <dbReference type="EMBL" id="SAY43817.1"/>
    </source>
</evidence>
<name>A0A1C3HFJ7_SERMA</name>
<dbReference type="InterPro" id="IPR007721">
    <property type="entry name" value="RbsD_FucU"/>
</dbReference>
<dbReference type="InterPro" id="IPR023750">
    <property type="entry name" value="RbsD-like_sf"/>
</dbReference>
<proteinExistence type="predicted"/>
<dbReference type="GO" id="GO:0006004">
    <property type="term" value="P:fucose metabolic process"/>
    <property type="evidence" value="ECO:0007669"/>
    <property type="project" value="TreeGrafter"/>
</dbReference>
<organism evidence="4">
    <name type="scientific">Serratia marcescens</name>
    <dbReference type="NCBI Taxonomy" id="615"/>
    <lineage>
        <taxon>Bacteria</taxon>
        <taxon>Pseudomonadati</taxon>
        <taxon>Pseudomonadota</taxon>
        <taxon>Gammaproteobacteria</taxon>
        <taxon>Enterobacterales</taxon>
        <taxon>Yersiniaceae</taxon>
        <taxon>Serratia</taxon>
    </lineage>
</organism>
<sequence>MIKSAIIHPPLLAALAQCGHKTQVLIADGNYACMTHAPKDATVVYLNLAPGTLAAPPILEKLLACINVESAALMACPPDFTNTIEAEYRQLLPEHCPIEYLPREAFYAEVKSDRTLLVIASGEQRRFANLLLTVAPVV</sequence>
<evidence type="ECO:0000256" key="2">
    <source>
        <dbReference type="ARBA" id="ARBA00023235"/>
    </source>
</evidence>
<accession>A0A1C3HFJ7</accession>
<gene>
    <name evidence="4" type="ORF">PWN146_02510</name>
</gene>
<dbReference type="InterPro" id="IPR050443">
    <property type="entry name" value="RbsD/FucU_mutarotase"/>
</dbReference>
<protein>
    <submittedName>
        <fullName evidence="4">D-ribose pyranase</fullName>
    </submittedName>
</protein>
<dbReference type="PANTHER" id="PTHR31690">
    <property type="entry name" value="FUCOSE MUTAROTASE"/>
    <property type="match status" value="1"/>
</dbReference>
<dbReference type="GO" id="GO:0062193">
    <property type="term" value="F:D-ribose pyranase activity"/>
    <property type="evidence" value="ECO:0007669"/>
    <property type="project" value="UniProtKB-EC"/>
</dbReference>
<evidence type="ECO:0000256" key="3">
    <source>
        <dbReference type="ARBA" id="ARBA00036324"/>
    </source>
</evidence>
<dbReference type="Pfam" id="PF05025">
    <property type="entry name" value="RbsD_FucU"/>
    <property type="match status" value="1"/>
</dbReference>
<evidence type="ECO:0000256" key="1">
    <source>
        <dbReference type="ARBA" id="ARBA00000223"/>
    </source>
</evidence>
<dbReference type="AlphaFoldDB" id="A0A1C3HFJ7"/>